<keyword evidence="2" id="KW-1185">Reference proteome</keyword>
<accession>A0AAE1A0Z6</accession>
<reference evidence="1" key="1">
    <citation type="journal article" date="2023" name="G3 (Bethesda)">
        <title>A reference genome for the long-term kleptoplast-retaining sea slug Elysia crispata morphotype clarki.</title>
        <authorList>
            <person name="Eastman K.E."/>
            <person name="Pendleton A.L."/>
            <person name="Shaikh M.A."/>
            <person name="Suttiyut T."/>
            <person name="Ogas R."/>
            <person name="Tomko P."/>
            <person name="Gavelis G."/>
            <person name="Widhalm J.R."/>
            <person name="Wisecaver J.H."/>
        </authorList>
    </citation>
    <scope>NUCLEOTIDE SEQUENCE</scope>
    <source>
        <strain evidence="1">ECLA1</strain>
    </source>
</reference>
<proteinExistence type="predicted"/>
<organism evidence="1 2">
    <name type="scientific">Elysia crispata</name>
    <name type="common">lettuce slug</name>
    <dbReference type="NCBI Taxonomy" id="231223"/>
    <lineage>
        <taxon>Eukaryota</taxon>
        <taxon>Metazoa</taxon>
        <taxon>Spiralia</taxon>
        <taxon>Lophotrochozoa</taxon>
        <taxon>Mollusca</taxon>
        <taxon>Gastropoda</taxon>
        <taxon>Heterobranchia</taxon>
        <taxon>Euthyneura</taxon>
        <taxon>Panpulmonata</taxon>
        <taxon>Sacoglossa</taxon>
        <taxon>Placobranchoidea</taxon>
        <taxon>Plakobranchidae</taxon>
        <taxon>Elysia</taxon>
    </lineage>
</organism>
<comment type="caution">
    <text evidence="1">The sequence shown here is derived from an EMBL/GenBank/DDBJ whole genome shotgun (WGS) entry which is preliminary data.</text>
</comment>
<sequence>MGPIIFKMAVDGYNPGANHLPRAGSGGGDSLGPIICKVAVAGDSPDAYHLWQWMEIVLEPSIYQVLVNAYSSGPIIYKSQWMEIFLEPIIYQVVMDWYNPETYHLLSGSGWG</sequence>
<protein>
    <submittedName>
        <fullName evidence="1">Uncharacterized protein</fullName>
    </submittedName>
</protein>
<evidence type="ECO:0000313" key="1">
    <source>
        <dbReference type="EMBL" id="KAK3779269.1"/>
    </source>
</evidence>
<dbReference type="AlphaFoldDB" id="A0AAE1A0Z6"/>
<evidence type="ECO:0000313" key="2">
    <source>
        <dbReference type="Proteomes" id="UP001283361"/>
    </source>
</evidence>
<dbReference type="Proteomes" id="UP001283361">
    <property type="component" value="Unassembled WGS sequence"/>
</dbReference>
<gene>
    <name evidence="1" type="ORF">RRG08_057639</name>
</gene>
<name>A0AAE1A0Z6_9GAST</name>
<dbReference type="EMBL" id="JAWDGP010002856">
    <property type="protein sequence ID" value="KAK3779269.1"/>
    <property type="molecule type" value="Genomic_DNA"/>
</dbReference>